<sequence>MVSSFGIPFIMFYYHQLDLEHMTAAWLLPIVPTVVAAATGGVVAGVLSPDLAFVTLVISYMLWGIGMGLSFVVMALYFHRLTVHSLPNAEVAARLCYKNMKLSIGYWGFIFPLGVYTAATIRLAATLPSVCLAYLAMMFIAELVVIWVGVAIGTVQGALSGRLFQAPCLTRRLSMDLLCDAEPLEESSVSGSRK</sequence>
<dbReference type="Pfam" id="PF03595">
    <property type="entry name" value="SLAC1"/>
    <property type="match status" value="2"/>
</dbReference>
<evidence type="ECO:0000256" key="8">
    <source>
        <dbReference type="SAM" id="Phobius"/>
    </source>
</evidence>
<dbReference type="EMBL" id="JALJOU010000011">
    <property type="protein sequence ID" value="KAK9841048.1"/>
    <property type="molecule type" value="Genomic_DNA"/>
</dbReference>
<evidence type="ECO:0000256" key="5">
    <source>
        <dbReference type="ARBA" id="ARBA00022692"/>
    </source>
</evidence>
<evidence type="ECO:0000256" key="2">
    <source>
        <dbReference type="ARBA" id="ARBA00008566"/>
    </source>
</evidence>
<dbReference type="InterPro" id="IPR038665">
    <property type="entry name" value="Voltage-dep_anion_channel_sf"/>
</dbReference>
<dbReference type="PANTHER" id="PTHR31686:SF1">
    <property type="entry name" value="SULFITE EFFLUX PUMP SSU1"/>
    <property type="match status" value="1"/>
</dbReference>
<feature type="transmembrane region" description="Helical" evidence="8">
    <location>
        <begin position="131"/>
        <end position="155"/>
    </location>
</feature>
<gene>
    <name evidence="9" type="ORF">WJX81_007663</name>
</gene>
<evidence type="ECO:0000313" key="9">
    <source>
        <dbReference type="EMBL" id="KAK9841048.1"/>
    </source>
</evidence>
<dbReference type="AlphaFoldDB" id="A0AAW1S5R3"/>
<keyword evidence="7 8" id="KW-0472">Membrane</keyword>
<evidence type="ECO:0000256" key="7">
    <source>
        <dbReference type="ARBA" id="ARBA00023136"/>
    </source>
</evidence>
<accession>A0AAW1S5R3</accession>
<keyword evidence="4" id="KW-1003">Cell membrane</keyword>
<dbReference type="Proteomes" id="UP001445335">
    <property type="component" value="Unassembled WGS sequence"/>
</dbReference>
<evidence type="ECO:0000256" key="3">
    <source>
        <dbReference type="ARBA" id="ARBA00022448"/>
    </source>
</evidence>
<dbReference type="PANTHER" id="PTHR31686">
    <property type="match status" value="1"/>
</dbReference>
<keyword evidence="6 8" id="KW-1133">Transmembrane helix</keyword>
<dbReference type="GO" id="GO:0000319">
    <property type="term" value="F:sulfite transmembrane transporter activity"/>
    <property type="evidence" value="ECO:0007669"/>
    <property type="project" value="TreeGrafter"/>
</dbReference>
<reference evidence="9 10" key="1">
    <citation type="journal article" date="2024" name="Nat. Commun.">
        <title>Phylogenomics reveals the evolutionary origins of lichenization in chlorophyte algae.</title>
        <authorList>
            <person name="Puginier C."/>
            <person name="Libourel C."/>
            <person name="Otte J."/>
            <person name="Skaloud P."/>
            <person name="Haon M."/>
            <person name="Grisel S."/>
            <person name="Petersen M."/>
            <person name="Berrin J.G."/>
            <person name="Delaux P.M."/>
            <person name="Dal Grande F."/>
            <person name="Keller J."/>
        </authorList>
    </citation>
    <scope>NUCLEOTIDE SEQUENCE [LARGE SCALE GENOMIC DNA]</scope>
    <source>
        <strain evidence="9 10">SAG 245.80</strain>
    </source>
</reference>
<evidence type="ECO:0000256" key="6">
    <source>
        <dbReference type="ARBA" id="ARBA00022989"/>
    </source>
</evidence>
<keyword evidence="3" id="KW-0813">Transport</keyword>
<dbReference type="InterPro" id="IPR004695">
    <property type="entry name" value="SLAC1/Mae1/Ssu1/TehA"/>
</dbReference>
<dbReference type="InterPro" id="IPR051629">
    <property type="entry name" value="Sulfite_efflux_TDT"/>
</dbReference>
<name>A0AAW1S5R3_9CHLO</name>
<dbReference type="Gene3D" id="1.50.10.150">
    <property type="entry name" value="Voltage-dependent anion channel"/>
    <property type="match status" value="2"/>
</dbReference>
<comment type="caution">
    <text evidence="9">The sequence shown here is derived from an EMBL/GenBank/DDBJ whole genome shotgun (WGS) entry which is preliminary data.</text>
</comment>
<comment type="similarity">
    <text evidence="2">Belongs to the tellurite-resistance/dicarboxylate transporter (TDT) family.</text>
</comment>
<organism evidence="9 10">
    <name type="scientific">Elliptochloris bilobata</name>
    <dbReference type="NCBI Taxonomy" id="381761"/>
    <lineage>
        <taxon>Eukaryota</taxon>
        <taxon>Viridiplantae</taxon>
        <taxon>Chlorophyta</taxon>
        <taxon>core chlorophytes</taxon>
        <taxon>Trebouxiophyceae</taxon>
        <taxon>Trebouxiophyceae incertae sedis</taxon>
        <taxon>Elliptochloris clade</taxon>
        <taxon>Elliptochloris</taxon>
    </lineage>
</organism>
<evidence type="ECO:0000313" key="10">
    <source>
        <dbReference type="Proteomes" id="UP001445335"/>
    </source>
</evidence>
<evidence type="ECO:0000256" key="1">
    <source>
        <dbReference type="ARBA" id="ARBA00004651"/>
    </source>
</evidence>
<proteinExistence type="inferred from homology"/>
<comment type="subcellular location">
    <subcellularLocation>
        <location evidence="1">Cell membrane</location>
        <topology evidence="1">Multi-pass membrane protein</topology>
    </subcellularLocation>
</comment>
<keyword evidence="5 8" id="KW-0812">Transmembrane</keyword>
<feature type="transmembrane region" description="Helical" evidence="8">
    <location>
        <begin position="24"/>
        <end position="47"/>
    </location>
</feature>
<feature type="transmembrane region" description="Helical" evidence="8">
    <location>
        <begin position="53"/>
        <end position="78"/>
    </location>
</feature>
<keyword evidence="10" id="KW-1185">Reference proteome</keyword>
<dbReference type="GO" id="GO:0005886">
    <property type="term" value="C:plasma membrane"/>
    <property type="evidence" value="ECO:0007669"/>
    <property type="project" value="UniProtKB-SubCell"/>
</dbReference>
<evidence type="ECO:0000256" key="4">
    <source>
        <dbReference type="ARBA" id="ARBA00022475"/>
    </source>
</evidence>
<feature type="transmembrane region" description="Helical" evidence="8">
    <location>
        <begin position="104"/>
        <end position="125"/>
    </location>
</feature>
<protein>
    <submittedName>
        <fullName evidence="9">Uncharacterized protein</fullName>
    </submittedName>
</protein>